<dbReference type="InterPro" id="IPR002656">
    <property type="entry name" value="Acyl_transf_3_dom"/>
</dbReference>
<feature type="transmembrane region" description="Helical" evidence="1">
    <location>
        <begin position="121"/>
        <end position="143"/>
    </location>
</feature>
<dbReference type="EMBL" id="WTQT01000024">
    <property type="protein sequence ID" value="MWR37171.1"/>
    <property type="molecule type" value="Genomic_DNA"/>
</dbReference>
<reference evidence="3 4" key="1">
    <citation type="submission" date="2019-12" db="EMBL/GenBank/DDBJ databases">
        <title>Enteriobacteria Tanzani isolates_8377-8380.</title>
        <authorList>
            <person name="Subbiah M."/>
            <person name="Call D."/>
        </authorList>
    </citation>
    <scope>NUCLEOTIDE SEQUENCE [LARGE SCALE GENOMIC DNA]</scope>
    <source>
        <strain evidence="3 4">8379wE2</strain>
    </source>
</reference>
<feature type="transmembrane region" description="Helical" evidence="1">
    <location>
        <begin position="327"/>
        <end position="345"/>
    </location>
</feature>
<proteinExistence type="predicted"/>
<dbReference type="Pfam" id="PF01757">
    <property type="entry name" value="Acyl_transf_3"/>
    <property type="match status" value="1"/>
</dbReference>
<feature type="transmembrane region" description="Helical" evidence="1">
    <location>
        <begin position="155"/>
        <end position="173"/>
    </location>
</feature>
<dbReference type="AlphaFoldDB" id="A0A8T5Z6X4"/>
<comment type="caution">
    <text evidence="3">The sequence shown here is derived from an EMBL/GenBank/DDBJ whole genome shotgun (WGS) entry which is preliminary data.</text>
</comment>
<dbReference type="PANTHER" id="PTHR23028">
    <property type="entry name" value="ACETYLTRANSFERASE"/>
    <property type="match status" value="1"/>
</dbReference>
<dbReference type="Proteomes" id="UP000460875">
    <property type="component" value="Unassembled WGS sequence"/>
</dbReference>
<dbReference type="GO" id="GO:0016747">
    <property type="term" value="F:acyltransferase activity, transferring groups other than amino-acyl groups"/>
    <property type="evidence" value="ECO:0007669"/>
    <property type="project" value="InterPro"/>
</dbReference>
<sequence length="360" mass="40742">MIYSIGYIRGLSALFVMLFHYKDFLNDVYAQKNLGSILFGSGSVGVDLFFVISGFIIFYSTRKIEEKSVTKFLIRRVFRIYPLLILSILFFIWVSPNKFTVIEVIRALVPLNKDYHDSAPYFGYNAYPLAWTLTYEMLFYSIFMTAMAISHKYRALVSSIIIMAMVCGIQLYFSGSLSLNAHARVDGIPKLPGAGILQLLSSPMLFEFVYGMVLAFIYDAIKVRGNSVQVTTSKIYLWVCGCLFATLWFSYINEGAGPINYGVWALIIIPSALAYEKINGIKPNAKLLFFGDISYSLYLVHILVPFFLGYKASFDPFYIHLTGVAKLIYVGMISIVCAYVAHISIEKPMIKLSRKIINKL</sequence>
<feature type="transmembrane region" description="Helical" evidence="1">
    <location>
        <begin position="80"/>
        <end position="101"/>
    </location>
</feature>
<feature type="transmembrane region" description="Helical" evidence="1">
    <location>
        <begin position="287"/>
        <end position="307"/>
    </location>
</feature>
<keyword evidence="3" id="KW-0808">Transferase</keyword>
<organism evidence="3 4">
    <name type="scientific">Escherichia coli</name>
    <dbReference type="NCBI Taxonomy" id="562"/>
    <lineage>
        <taxon>Bacteria</taxon>
        <taxon>Pseudomonadati</taxon>
        <taxon>Pseudomonadota</taxon>
        <taxon>Gammaproteobacteria</taxon>
        <taxon>Enterobacterales</taxon>
        <taxon>Enterobacteriaceae</taxon>
        <taxon>Escherichia</taxon>
    </lineage>
</organism>
<feature type="transmembrane region" description="Helical" evidence="1">
    <location>
        <begin position="7"/>
        <end position="25"/>
    </location>
</feature>
<evidence type="ECO:0000313" key="4">
    <source>
        <dbReference type="Proteomes" id="UP000460875"/>
    </source>
</evidence>
<accession>A0A8T5Z6X4</accession>
<feature type="transmembrane region" description="Helical" evidence="1">
    <location>
        <begin position="193"/>
        <end position="215"/>
    </location>
</feature>
<keyword evidence="1" id="KW-1133">Transmembrane helix</keyword>
<dbReference type="PANTHER" id="PTHR23028:SF53">
    <property type="entry name" value="ACYL_TRANSF_3 DOMAIN-CONTAINING PROTEIN"/>
    <property type="match status" value="1"/>
</dbReference>
<gene>
    <name evidence="3" type="ORF">GP975_03550</name>
</gene>
<feature type="transmembrane region" description="Helical" evidence="1">
    <location>
        <begin position="37"/>
        <end position="59"/>
    </location>
</feature>
<evidence type="ECO:0000259" key="2">
    <source>
        <dbReference type="Pfam" id="PF01757"/>
    </source>
</evidence>
<dbReference type="GO" id="GO:0016020">
    <property type="term" value="C:membrane"/>
    <property type="evidence" value="ECO:0007669"/>
    <property type="project" value="TreeGrafter"/>
</dbReference>
<keyword evidence="1" id="KW-0472">Membrane</keyword>
<protein>
    <submittedName>
        <fullName evidence="3">Acyltransferase family protein</fullName>
    </submittedName>
</protein>
<keyword evidence="1" id="KW-0812">Transmembrane</keyword>
<name>A0A8T5Z6X4_ECOLX</name>
<evidence type="ECO:0000256" key="1">
    <source>
        <dbReference type="SAM" id="Phobius"/>
    </source>
</evidence>
<feature type="transmembrane region" description="Helical" evidence="1">
    <location>
        <begin position="235"/>
        <end position="252"/>
    </location>
</feature>
<feature type="transmembrane region" description="Helical" evidence="1">
    <location>
        <begin position="258"/>
        <end position="275"/>
    </location>
</feature>
<dbReference type="InterPro" id="IPR050879">
    <property type="entry name" value="Acyltransferase_3"/>
</dbReference>
<dbReference type="GO" id="GO:0000271">
    <property type="term" value="P:polysaccharide biosynthetic process"/>
    <property type="evidence" value="ECO:0007669"/>
    <property type="project" value="TreeGrafter"/>
</dbReference>
<evidence type="ECO:0000313" key="3">
    <source>
        <dbReference type="EMBL" id="MWR37171.1"/>
    </source>
</evidence>
<feature type="domain" description="Acyltransferase 3" evidence="2">
    <location>
        <begin position="2"/>
        <end position="341"/>
    </location>
</feature>
<keyword evidence="3" id="KW-0012">Acyltransferase</keyword>